<evidence type="ECO:0000256" key="8">
    <source>
        <dbReference type="RuleBase" id="RU003346"/>
    </source>
</evidence>
<feature type="transmembrane region" description="Helical" evidence="9">
    <location>
        <begin position="396"/>
        <end position="419"/>
    </location>
</feature>
<keyword evidence="4" id="KW-1003">Cell membrane</keyword>
<dbReference type="GO" id="GO:0022857">
    <property type="term" value="F:transmembrane transporter activity"/>
    <property type="evidence" value="ECO:0007669"/>
    <property type="project" value="InterPro"/>
</dbReference>
<sequence length="561" mass="61489">MKKHDRPANSSARACNKPASTSFNMGFILFISLSSALGGLLFGYDLLVISGAKQFYELHFNLDSPVLQGWAVSSCIVGCIIGALGVGKAADRYGRVKLLMVSALLFFISAIGSGYAPSFHQFIAYRLLGGIGMGMASTLSPMYIAEISPARYRGRFVSLNQLTIVIGILLAQLINYQISEYHPVPQRIQEECALAADLQIKTAAQSNTEDNHYSQDLFTESQRQAILNEEILTDLPVEIVNTAELRSALRSSDPIPVSSIDLVALRKYTNQELKQTWNGTTGWRLMFAAEAIPAGLFFLLMFFVPPSPRWLTKQSRDDEAYGVLERIGGSAYATQTLKEIEATLDKEHKQLKASAVFQRPMSKILLVGIFIAVFQQWCGINVIFNYAPDIFRDAGFTVSGIMFSLVIIGLTNMAFTFVGMATIDRLGRKPLMLIGSAGLLISHLAIGWCYYSGNTGWYVVAFALLAVAVFAATLGPVAWVLISEIFPNAIRGVAMSIAVLSLWVANFILSFTFPILRDSLGPAGTFWTYAGICLVGILYIRSHIPETKGKSLEQIETELVS</sequence>
<comment type="caution">
    <text evidence="11">The sequence shown here is derived from an EMBL/GenBank/DDBJ whole genome shotgun (WGS) entry which is preliminary data.</text>
</comment>
<protein>
    <submittedName>
        <fullName evidence="11">Sugar porter family MFS transporter</fullName>
    </submittedName>
</protein>
<name>A0A851GCH5_9BACT</name>
<dbReference type="PANTHER" id="PTHR48020">
    <property type="entry name" value="PROTON MYO-INOSITOL COTRANSPORTER"/>
    <property type="match status" value="1"/>
</dbReference>
<dbReference type="InterPro" id="IPR020846">
    <property type="entry name" value="MFS_dom"/>
</dbReference>
<feature type="transmembrane region" description="Helical" evidence="9">
    <location>
        <begin position="283"/>
        <end position="304"/>
    </location>
</feature>
<dbReference type="Proteomes" id="UP000557872">
    <property type="component" value="Unassembled WGS sequence"/>
</dbReference>
<comment type="subcellular location">
    <subcellularLocation>
        <location evidence="1">Cell membrane</location>
        <topology evidence="1">Multi-pass membrane protein</topology>
    </subcellularLocation>
</comment>
<evidence type="ECO:0000313" key="12">
    <source>
        <dbReference type="Proteomes" id="UP000557872"/>
    </source>
</evidence>
<accession>A0A851GCH5</accession>
<keyword evidence="5 9" id="KW-0812">Transmembrane</keyword>
<feature type="transmembrane region" description="Helical" evidence="9">
    <location>
        <begin position="431"/>
        <end position="451"/>
    </location>
</feature>
<dbReference type="NCBIfam" id="TIGR00879">
    <property type="entry name" value="SP"/>
    <property type="match status" value="1"/>
</dbReference>
<evidence type="ECO:0000256" key="6">
    <source>
        <dbReference type="ARBA" id="ARBA00022989"/>
    </source>
</evidence>
<reference evidence="11 12" key="1">
    <citation type="submission" date="2020-07" db="EMBL/GenBank/DDBJ databases">
        <title>Roseicoccus Jingziensis gen. nov., sp. nov., isolated from coastal seawater.</title>
        <authorList>
            <person name="Feng X."/>
        </authorList>
    </citation>
    <scope>NUCLEOTIDE SEQUENCE [LARGE SCALE GENOMIC DNA]</scope>
    <source>
        <strain evidence="11 12">N1E253</strain>
    </source>
</reference>
<dbReference type="InterPro" id="IPR005828">
    <property type="entry name" value="MFS_sugar_transport-like"/>
</dbReference>
<feature type="transmembrane region" description="Helical" evidence="9">
    <location>
        <begin position="457"/>
        <end position="481"/>
    </location>
</feature>
<evidence type="ECO:0000256" key="1">
    <source>
        <dbReference type="ARBA" id="ARBA00004651"/>
    </source>
</evidence>
<dbReference type="PRINTS" id="PR00171">
    <property type="entry name" value="SUGRTRNSPORT"/>
</dbReference>
<feature type="domain" description="Major facilitator superfamily (MFS) profile" evidence="10">
    <location>
        <begin position="31"/>
        <end position="548"/>
    </location>
</feature>
<dbReference type="InterPro" id="IPR047984">
    <property type="entry name" value="XylE-like"/>
</dbReference>
<dbReference type="GO" id="GO:0005886">
    <property type="term" value="C:plasma membrane"/>
    <property type="evidence" value="ECO:0007669"/>
    <property type="project" value="UniProtKB-SubCell"/>
</dbReference>
<feature type="transmembrane region" description="Helical" evidence="9">
    <location>
        <begin position="522"/>
        <end position="540"/>
    </location>
</feature>
<dbReference type="InterPro" id="IPR003663">
    <property type="entry name" value="Sugar/inositol_transpt"/>
</dbReference>
<evidence type="ECO:0000256" key="4">
    <source>
        <dbReference type="ARBA" id="ARBA00022475"/>
    </source>
</evidence>
<evidence type="ECO:0000256" key="7">
    <source>
        <dbReference type="ARBA" id="ARBA00023136"/>
    </source>
</evidence>
<keyword evidence="3 8" id="KW-0813">Transport</keyword>
<feature type="transmembrane region" description="Helical" evidence="9">
    <location>
        <begin position="67"/>
        <end position="86"/>
    </location>
</feature>
<keyword evidence="6 9" id="KW-1133">Transmembrane helix</keyword>
<gene>
    <name evidence="11" type="ORF">HW115_06605</name>
</gene>
<dbReference type="PROSITE" id="PS50850">
    <property type="entry name" value="MFS"/>
    <property type="match status" value="1"/>
</dbReference>
<dbReference type="PROSITE" id="PS00216">
    <property type="entry name" value="SUGAR_TRANSPORT_1"/>
    <property type="match status" value="1"/>
</dbReference>
<dbReference type="InterPro" id="IPR005829">
    <property type="entry name" value="Sugar_transporter_CS"/>
</dbReference>
<evidence type="ECO:0000256" key="5">
    <source>
        <dbReference type="ARBA" id="ARBA00022692"/>
    </source>
</evidence>
<dbReference type="PANTHER" id="PTHR48020:SF12">
    <property type="entry name" value="PROTON MYO-INOSITOL COTRANSPORTER"/>
    <property type="match status" value="1"/>
</dbReference>
<evidence type="ECO:0000256" key="3">
    <source>
        <dbReference type="ARBA" id="ARBA00022448"/>
    </source>
</evidence>
<dbReference type="SUPFAM" id="SSF103473">
    <property type="entry name" value="MFS general substrate transporter"/>
    <property type="match status" value="2"/>
</dbReference>
<keyword evidence="12" id="KW-1185">Reference proteome</keyword>
<evidence type="ECO:0000256" key="9">
    <source>
        <dbReference type="SAM" id="Phobius"/>
    </source>
</evidence>
<dbReference type="AlphaFoldDB" id="A0A851GCH5"/>
<dbReference type="CDD" id="cd17359">
    <property type="entry name" value="MFS_XylE_like"/>
    <property type="match status" value="1"/>
</dbReference>
<dbReference type="PROSITE" id="PS00217">
    <property type="entry name" value="SUGAR_TRANSPORT_2"/>
    <property type="match status" value="1"/>
</dbReference>
<dbReference type="EMBL" id="JACBAZ010000002">
    <property type="protein sequence ID" value="NWK55273.1"/>
    <property type="molecule type" value="Genomic_DNA"/>
</dbReference>
<evidence type="ECO:0000313" key="11">
    <source>
        <dbReference type="EMBL" id="NWK55273.1"/>
    </source>
</evidence>
<dbReference type="Gene3D" id="1.20.1250.20">
    <property type="entry name" value="MFS general substrate transporter like domains"/>
    <property type="match status" value="2"/>
</dbReference>
<feature type="transmembrane region" description="Helical" evidence="9">
    <location>
        <begin position="493"/>
        <end position="516"/>
    </location>
</feature>
<feature type="transmembrane region" description="Helical" evidence="9">
    <location>
        <begin position="156"/>
        <end position="174"/>
    </location>
</feature>
<feature type="transmembrane region" description="Helical" evidence="9">
    <location>
        <begin position="122"/>
        <end position="144"/>
    </location>
</feature>
<evidence type="ECO:0000256" key="2">
    <source>
        <dbReference type="ARBA" id="ARBA00010992"/>
    </source>
</evidence>
<feature type="transmembrane region" description="Helical" evidence="9">
    <location>
        <begin position="364"/>
        <end position="384"/>
    </location>
</feature>
<dbReference type="Pfam" id="PF00083">
    <property type="entry name" value="Sugar_tr"/>
    <property type="match status" value="2"/>
</dbReference>
<dbReference type="InterPro" id="IPR036259">
    <property type="entry name" value="MFS_trans_sf"/>
</dbReference>
<feature type="transmembrane region" description="Helical" evidence="9">
    <location>
        <begin position="98"/>
        <end position="116"/>
    </location>
</feature>
<proteinExistence type="inferred from homology"/>
<comment type="similarity">
    <text evidence="2 8">Belongs to the major facilitator superfamily. Sugar transporter (TC 2.A.1.1) family.</text>
</comment>
<dbReference type="InterPro" id="IPR050814">
    <property type="entry name" value="Myo-inositol_Transporter"/>
</dbReference>
<evidence type="ECO:0000259" key="10">
    <source>
        <dbReference type="PROSITE" id="PS50850"/>
    </source>
</evidence>
<feature type="transmembrane region" description="Helical" evidence="9">
    <location>
        <begin position="21"/>
        <end position="47"/>
    </location>
</feature>
<keyword evidence="7 9" id="KW-0472">Membrane</keyword>
<organism evidence="11 12">
    <name type="scientific">Oceaniferula marina</name>
    <dbReference type="NCBI Taxonomy" id="2748318"/>
    <lineage>
        <taxon>Bacteria</taxon>
        <taxon>Pseudomonadati</taxon>
        <taxon>Verrucomicrobiota</taxon>
        <taxon>Verrucomicrobiia</taxon>
        <taxon>Verrucomicrobiales</taxon>
        <taxon>Verrucomicrobiaceae</taxon>
        <taxon>Oceaniferula</taxon>
    </lineage>
</organism>